<organism evidence="2 3">
    <name type="scientific">Daejeonella lutea</name>
    <dbReference type="NCBI Taxonomy" id="572036"/>
    <lineage>
        <taxon>Bacteria</taxon>
        <taxon>Pseudomonadati</taxon>
        <taxon>Bacteroidota</taxon>
        <taxon>Sphingobacteriia</taxon>
        <taxon>Sphingobacteriales</taxon>
        <taxon>Sphingobacteriaceae</taxon>
        <taxon>Daejeonella</taxon>
    </lineage>
</organism>
<reference evidence="2" key="1">
    <citation type="submission" date="2017-02" db="EMBL/GenBank/DDBJ databases">
        <authorList>
            <person name="Peterson S.W."/>
        </authorList>
    </citation>
    <scope>NUCLEOTIDE SEQUENCE [LARGE SCALE GENOMIC DNA]</scope>
    <source>
        <strain evidence="2">DSM 22385</strain>
    </source>
</reference>
<feature type="compositionally biased region" description="Polar residues" evidence="1">
    <location>
        <begin position="87"/>
        <end position="98"/>
    </location>
</feature>
<dbReference type="STRING" id="572036.SAMN05661099_1162"/>
<gene>
    <name evidence="2" type="ORF">SAMN05661099_1162</name>
</gene>
<keyword evidence="3" id="KW-1185">Reference proteome</keyword>
<evidence type="ECO:0000256" key="1">
    <source>
        <dbReference type="SAM" id="MobiDB-lite"/>
    </source>
</evidence>
<dbReference type="Proteomes" id="UP000189981">
    <property type="component" value="Unassembled WGS sequence"/>
</dbReference>
<protein>
    <submittedName>
        <fullName evidence="2">Uncharacterized protein</fullName>
    </submittedName>
</protein>
<dbReference type="AlphaFoldDB" id="A0A1T5B072"/>
<dbReference type="RefSeq" id="WP_079701671.1">
    <property type="nucleotide sequence ID" value="NZ_FUYR01000001.1"/>
</dbReference>
<evidence type="ECO:0000313" key="2">
    <source>
        <dbReference type="EMBL" id="SKB40479.1"/>
    </source>
</evidence>
<proteinExistence type="predicted"/>
<name>A0A1T5B072_9SPHI</name>
<accession>A0A1T5B072</accession>
<sequence length="107" mass="12093">MSAKPNHSNLEAAIRKLGGFFSSQFRLKSSEDLRDSFDCFLTDEPVSLESAEELKVTNYFTILEEIIGVLHELEEQLISEGVKSQAEETSQVDSSNRLYASLKRHPE</sequence>
<dbReference type="EMBL" id="FUYR01000001">
    <property type="protein sequence ID" value="SKB40479.1"/>
    <property type="molecule type" value="Genomic_DNA"/>
</dbReference>
<feature type="region of interest" description="Disordered" evidence="1">
    <location>
        <begin position="83"/>
        <end position="107"/>
    </location>
</feature>
<evidence type="ECO:0000313" key="3">
    <source>
        <dbReference type="Proteomes" id="UP000189981"/>
    </source>
</evidence>